<dbReference type="PANTHER" id="PTHR31595:SF57">
    <property type="entry name" value="OS04G0481900 PROTEIN"/>
    <property type="match status" value="1"/>
</dbReference>
<evidence type="ECO:0000256" key="3">
    <source>
        <dbReference type="ARBA" id="ARBA00007282"/>
    </source>
</evidence>
<keyword evidence="11" id="KW-1185">Reference proteome</keyword>
<dbReference type="OrthoDB" id="1077582at2759"/>
<keyword evidence="6 8" id="KW-1133">Transmembrane helix</keyword>
<evidence type="ECO:0000256" key="4">
    <source>
        <dbReference type="ARBA" id="ARBA00022679"/>
    </source>
</evidence>
<dbReference type="AlphaFoldDB" id="A0A1J8QUN8"/>
<evidence type="ECO:0000313" key="10">
    <source>
        <dbReference type="EMBL" id="OJA13178.1"/>
    </source>
</evidence>
<gene>
    <name evidence="10" type="ORF">AZE42_10171</name>
</gene>
<feature type="transmembrane region" description="Helical" evidence="8">
    <location>
        <begin position="507"/>
        <end position="528"/>
    </location>
</feature>
<reference evidence="10 11" key="1">
    <citation type="submission" date="2016-03" db="EMBL/GenBank/DDBJ databases">
        <title>Comparative genomics of the ectomycorrhizal sister species Rhizopogon vinicolor and Rhizopogon vesiculosus (Basidiomycota: Boletales) reveals a divergence of the mating type B locus.</title>
        <authorList>
            <person name="Mujic A.B."/>
            <person name="Kuo A."/>
            <person name="Tritt A."/>
            <person name="Lipzen A."/>
            <person name="Chen C."/>
            <person name="Johnson J."/>
            <person name="Sharma A."/>
            <person name="Barry K."/>
            <person name="Grigoriev I.V."/>
            <person name="Spatafora J.W."/>
        </authorList>
    </citation>
    <scope>NUCLEOTIDE SEQUENCE [LARGE SCALE GENOMIC DNA]</scope>
    <source>
        <strain evidence="10 11">AM-OR11-056</strain>
    </source>
</reference>
<evidence type="ECO:0000256" key="2">
    <source>
        <dbReference type="ARBA" id="ARBA00005179"/>
    </source>
</evidence>
<dbReference type="GO" id="GO:0008374">
    <property type="term" value="F:O-acyltransferase activity"/>
    <property type="evidence" value="ECO:0007669"/>
    <property type="project" value="InterPro"/>
</dbReference>
<keyword evidence="7 8" id="KW-0472">Membrane</keyword>
<feature type="domain" description="Wax synthase" evidence="9">
    <location>
        <begin position="538"/>
        <end position="623"/>
    </location>
</feature>
<organism evidence="10 11">
    <name type="scientific">Rhizopogon vesiculosus</name>
    <dbReference type="NCBI Taxonomy" id="180088"/>
    <lineage>
        <taxon>Eukaryota</taxon>
        <taxon>Fungi</taxon>
        <taxon>Dikarya</taxon>
        <taxon>Basidiomycota</taxon>
        <taxon>Agaricomycotina</taxon>
        <taxon>Agaricomycetes</taxon>
        <taxon>Agaricomycetidae</taxon>
        <taxon>Boletales</taxon>
        <taxon>Suillineae</taxon>
        <taxon>Rhizopogonaceae</taxon>
        <taxon>Rhizopogon</taxon>
    </lineage>
</organism>
<keyword evidence="4" id="KW-0808">Transferase</keyword>
<accession>A0A1J8QUN8</accession>
<proteinExistence type="inferred from homology"/>
<feature type="domain" description="Wax synthase" evidence="9">
    <location>
        <begin position="213"/>
        <end position="298"/>
    </location>
</feature>
<protein>
    <recommendedName>
        <fullName evidence="9">Wax synthase domain-containing protein</fullName>
    </recommendedName>
</protein>
<dbReference type="PANTHER" id="PTHR31595">
    <property type="entry name" value="LONG-CHAIN-ALCOHOL O-FATTY-ACYLTRANSFERASE 3-RELATED"/>
    <property type="match status" value="1"/>
</dbReference>
<dbReference type="GO" id="GO:0006629">
    <property type="term" value="P:lipid metabolic process"/>
    <property type="evidence" value="ECO:0007669"/>
    <property type="project" value="InterPro"/>
</dbReference>
<sequence length="701" mass="79376">MSPLLPFIWSRIPTIVLQLVITLDLQAPWNIASCAGILFVCWTCLQHAKTNIIVLDSAFGMEIATCAMDTIHMTLLVRPLHNFRQLKQIESAHKLPWFQRFGWARELFDSPRGIGWHHQVRNLPENTTKSRKEFVLSRLTSAAKHYLLFDLGQFYMRHNPAFQSPAAFASQTFVRRLLSCGVYWASHCCLIIVVHALVVALVVSCTSAEPSFWPNIFGKWEDSYTVRRFWGRSWHQCLRRYLAPFGKKMALFLGFKPGTNASSYAQLYTAFFVSSVTHLGGDFVINSSRLGISCPFFIYQAFAITFEDIVIAAARRAGLEETKWTRVIGTQKRLPPLALQLAISLDLGAPWNVAACAGVFYVCWTCIQLLQNAKTGIIFLDYSIGMEIGSTAMDAIHMLLLIRPLHVFRQLKQTDSADKLPWFERFKWVRELCGSPRGIGWHHQVKNLPQYSANSRTEIVLTRIVKAMKHYVWFDIGIYYMRNNAVFQSPAAFASQMFFRRLFSCSLFLGTYYCMGIAAHSLIVALVVSCTSAEPNSWPSVFGKWEDAYTVRRFWGRTWHQMLRRYVAPFGKRLTSFIGFKSGTNGSSYTQLYTGFIASGVTHLAGDAVLNPARIGMSVPFFIYQALAITFEDMVIAAARRAGMKETIWTHVLGYVWVISWFIVTAPDWVSAIGLAGVETGGVVVPFQYLPPSLFGILINF</sequence>
<dbReference type="EMBL" id="LVVM01004332">
    <property type="protein sequence ID" value="OJA13178.1"/>
    <property type="molecule type" value="Genomic_DNA"/>
</dbReference>
<dbReference type="InterPro" id="IPR032805">
    <property type="entry name" value="Wax_synthase_dom"/>
</dbReference>
<dbReference type="Pfam" id="PF13813">
    <property type="entry name" value="MBOAT_2"/>
    <property type="match status" value="2"/>
</dbReference>
<evidence type="ECO:0000256" key="1">
    <source>
        <dbReference type="ARBA" id="ARBA00004141"/>
    </source>
</evidence>
<dbReference type="GO" id="GO:0016020">
    <property type="term" value="C:membrane"/>
    <property type="evidence" value="ECO:0007669"/>
    <property type="project" value="UniProtKB-SubCell"/>
</dbReference>
<comment type="caution">
    <text evidence="10">The sequence shown here is derived from an EMBL/GenBank/DDBJ whole genome shotgun (WGS) entry which is preliminary data.</text>
</comment>
<keyword evidence="5 8" id="KW-0812">Transmembrane</keyword>
<dbReference type="STRING" id="180088.A0A1J8QUN8"/>
<evidence type="ECO:0000259" key="9">
    <source>
        <dbReference type="Pfam" id="PF13813"/>
    </source>
</evidence>
<evidence type="ECO:0000256" key="7">
    <source>
        <dbReference type="ARBA" id="ARBA00023136"/>
    </source>
</evidence>
<comment type="similarity">
    <text evidence="3">Belongs to the wax synthase family.</text>
</comment>
<evidence type="ECO:0000313" key="11">
    <source>
        <dbReference type="Proteomes" id="UP000183567"/>
    </source>
</evidence>
<evidence type="ECO:0000256" key="6">
    <source>
        <dbReference type="ARBA" id="ARBA00022989"/>
    </source>
</evidence>
<dbReference type="InterPro" id="IPR044851">
    <property type="entry name" value="Wax_synthase"/>
</dbReference>
<comment type="subcellular location">
    <subcellularLocation>
        <location evidence="1">Membrane</location>
        <topology evidence="1">Multi-pass membrane protein</topology>
    </subcellularLocation>
</comment>
<comment type="pathway">
    <text evidence="2">Secondary metabolite biosynthesis.</text>
</comment>
<evidence type="ECO:0000256" key="8">
    <source>
        <dbReference type="SAM" id="Phobius"/>
    </source>
</evidence>
<evidence type="ECO:0000256" key="5">
    <source>
        <dbReference type="ARBA" id="ARBA00022692"/>
    </source>
</evidence>
<name>A0A1J8QUN8_9AGAM</name>
<dbReference type="Proteomes" id="UP000183567">
    <property type="component" value="Unassembled WGS sequence"/>
</dbReference>